<dbReference type="Gene3D" id="3.50.30.10">
    <property type="entry name" value="Phosphohistidine domain"/>
    <property type="match status" value="1"/>
</dbReference>
<feature type="domain" description="Pyruvate phosphate dikinase AMP/ATP-binding" evidence="2">
    <location>
        <begin position="17"/>
        <end position="315"/>
    </location>
</feature>
<gene>
    <name evidence="3" type="primary">rph</name>
    <name evidence="3" type="ORF">WJU16_16665</name>
</gene>
<organism evidence="3 4">
    <name type="scientific">Chitinophaga pollutisoli</name>
    <dbReference type="NCBI Taxonomy" id="3133966"/>
    <lineage>
        <taxon>Bacteria</taxon>
        <taxon>Pseudomonadati</taxon>
        <taxon>Bacteroidota</taxon>
        <taxon>Chitinophagia</taxon>
        <taxon>Chitinophagales</taxon>
        <taxon>Chitinophagaceae</taxon>
        <taxon>Chitinophaga</taxon>
    </lineage>
</organism>
<proteinExistence type="predicted"/>
<dbReference type="GO" id="GO:0016740">
    <property type="term" value="F:transferase activity"/>
    <property type="evidence" value="ECO:0007669"/>
    <property type="project" value="UniProtKB-KW"/>
</dbReference>
<dbReference type="EMBL" id="CP149822">
    <property type="protein sequence ID" value="WZN39635.1"/>
    <property type="molecule type" value="Genomic_DNA"/>
</dbReference>
<dbReference type="NCBIfam" id="NF041857">
    <property type="entry name" value="RIF_Ptrans_rph"/>
    <property type="match status" value="1"/>
</dbReference>
<dbReference type="PANTHER" id="PTHR43615:SF1">
    <property type="entry name" value="PPDK_N DOMAIN-CONTAINING PROTEIN"/>
    <property type="match status" value="1"/>
</dbReference>
<dbReference type="InterPro" id="IPR051549">
    <property type="entry name" value="PEP_Utilizing_Enz"/>
</dbReference>
<dbReference type="InterPro" id="IPR036637">
    <property type="entry name" value="Phosphohistidine_dom_sf"/>
</dbReference>
<dbReference type="SUPFAM" id="SSF56059">
    <property type="entry name" value="Glutathione synthetase ATP-binding domain-like"/>
    <property type="match status" value="1"/>
</dbReference>
<accession>A0ABZ2YKD4</accession>
<dbReference type="Gene3D" id="3.30.1490.20">
    <property type="entry name" value="ATP-grasp fold, A domain"/>
    <property type="match status" value="1"/>
</dbReference>
<dbReference type="Pfam" id="PF01326">
    <property type="entry name" value="PPDK_N"/>
    <property type="match status" value="1"/>
</dbReference>
<sequence>MPAHIIGFNEPGATHAALVGGKGAQLGVLSGMKGITVPEGFCVTTAVYEEAIAQHPALPPLLDQLRALQTGDLSAIRETCAQIRREIEAVAVPADIEQAIARRLEGWGTGQSFAVRSSATAEDLPSASFAGQQDTFLNISGAAEILRHMHKCWASLYTERAVIYRMQQGFAHHNVSMAVVVQQMISPDVAGIMFTADPMTSNRKILSIDASFGLGEALAAGIVNADNFTVSHEDAIIGRKIAIKKQGIFAAPENGTEILALPPEKQHIPSLSDKEILTLARLGRNIEAGMGDPQDIEWCLADGRFYILQSRPITTLFPIPPNPDNGNRVYISVGHQQMMTDPIKPLGLSFYLLTTVAPMRTAGGRLFVDVAPMLAAPASRQKILETLGQSDLLMKDALLTIINRGDFIPAEANAPNAKSLPPAFFQPPIGIDSDIVPGLIRRSQHAIAALQKDIQTKTGPALLDFIRENCGQLQKELTDPQNLPVILTAMSAYTWLNEKMAEWLGEKNAGDSLSLSAPGNVTAEMGLALLDVADLIRPFPAIVAHLQQSDGSRFPEDLLPFDGGETIVRAIREFLDRFGMRCPGEIDITKPRWAENPAALIPLLLTNIRNTAPGESKRRFEQGKQASENMERSLLQRLQALPDGETKAAETKHMIGLLRSYTGYREYPKYAMISRYFIYKQALLREAESLVQAGAIADKEDIYFLSFEELRDLSASHKPDASCIRERKEAYRHYEKLSPPRVITSDGEILNGNYHRDHLPPGALAGLPVSPGTVEGRARVILQMESANLQPGDILVTAFTDPSWTPVFVTIKGLVTEVGGLMTHGAVIAREYGLPAVVAVDGATRLIRDGQRIRINGTDGVVEILED</sequence>
<name>A0ABZ2YKD4_9BACT</name>
<dbReference type="Proteomes" id="UP001485459">
    <property type="component" value="Chromosome"/>
</dbReference>
<dbReference type="SUPFAM" id="SSF52009">
    <property type="entry name" value="Phosphohistidine domain"/>
    <property type="match status" value="1"/>
</dbReference>
<protein>
    <submittedName>
        <fullName evidence="3">Rifamycin-inactivating phosphotransferase</fullName>
        <ecNumber evidence="3">2.7.9.6</ecNumber>
    </submittedName>
</protein>
<feature type="domain" description="PEP-utilising enzyme mobile" evidence="1">
    <location>
        <begin position="790"/>
        <end position="860"/>
    </location>
</feature>
<evidence type="ECO:0000313" key="4">
    <source>
        <dbReference type="Proteomes" id="UP001485459"/>
    </source>
</evidence>
<keyword evidence="4" id="KW-1185">Reference proteome</keyword>
<evidence type="ECO:0000313" key="3">
    <source>
        <dbReference type="EMBL" id="WZN39635.1"/>
    </source>
</evidence>
<reference evidence="4" key="1">
    <citation type="submission" date="2024-03" db="EMBL/GenBank/DDBJ databases">
        <title>Chitinophaga horti sp. nov., isolated from garden soil.</title>
        <authorList>
            <person name="Lee D.S."/>
            <person name="Han D.M."/>
            <person name="Baek J.H."/>
            <person name="Choi D.G."/>
            <person name="Jeon J.H."/>
            <person name="Jeon C.O."/>
        </authorList>
    </citation>
    <scope>NUCLEOTIDE SEQUENCE [LARGE SCALE GENOMIC DNA]</scope>
    <source>
        <strain evidence="4">GPA1</strain>
    </source>
</reference>
<evidence type="ECO:0000259" key="2">
    <source>
        <dbReference type="Pfam" id="PF01326"/>
    </source>
</evidence>
<dbReference type="NCBIfam" id="NF004879">
    <property type="entry name" value="PRK06241.1-4"/>
    <property type="match status" value="1"/>
</dbReference>
<evidence type="ECO:0000259" key="1">
    <source>
        <dbReference type="Pfam" id="PF00391"/>
    </source>
</evidence>
<dbReference type="PANTHER" id="PTHR43615">
    <property type="entry name" value="PHOSPHOENOLPYRUVATE SYNTHASE-RELATED"/>
    <property type="match status" value="1"/>
</dbReference>
<dbReference type="EC" id="2.7.9.6" evidence="3"/>
<dbReference type="NCBIfam" id="NF004877">
    <property type="entry name" value="PRK06241.1-2"/>
    <property type="match status" value="1"/>
</dbReference>
<dbReference type="Gene3D" id="3.30.470.20">
    <property type="entry name" value="ATP-grasp fold, B domain"/>
    <property type="match status" value="1"/>
</dbReference>
<dbReference type="RefSeq" id="WP_341834613.1">
    <property type="nucleotide sequence ID" value="NZ_CP149822.1"/>
</dbReference>
<dbReference type="InterPro" id="IPR013815">
    <property type="entry name" value="ATP_grasp_subdomain_1"/>
</dbReference>
<dbReference type="InterPro" id="IPR002192">
    <property type="entry name" value="PPDK_AMP/ATP-bd"/>
</dbReference>
<dbReference type="InterPro" id="IPR008279">
    <property type="entry name" value="PEP-util_enz_mobile_dom"/>
</dbReference>
<keyword evidence="3" id="KW-0808">Transferase</keyword>
<dbReference type="Pfam" id="PF00391">
    <property type="entry name" value="PEP-utilizers"/>
    <property type="match status" value="1"/>
</dbReference>